<reference evidence="2" key="1">
    <citation type="submission" date="2020-09" db="EMBL/GenBank/DDBJ databases">
        <title>A novel bacterium of genus Paenibacillus, isolated from South China Sea.</title>
        <authorList>
            <person name="Huang H."/>
            <person name="Mo K."/>
            <person name="Hu Y."/>
        </authorList>
    </citation>
    <scope>NUCLEOTIDE SEQUENCE</scope>
    <source>
        <strain evidence="2">IB182493</strain>
    </source>
</reference>
<dbReference type="CDD" id="cd00229">
    <property type="entry name" value="SGNH_hydrolase"/>
    <property type="match status" value="1"/>
</dbReference>
<gene>
    <name evidence="2" type="ORF">IDH41_01090</name>
</gene>
<sequence>MTIRQEEERFTDFIVRGALARCARKLAEGKEATVAFIGGSVTVGAGATDANAASYRALACRFLERRYPHIAFTFVNAAIGGTDSAYGAFRLKEHAFGQGPADLLFVEFAVNDAGGRTRSLRAMEGIVRQAKRINPEIDLCFVYLANRPGAERYAATGEPQASVAHHEEVAEHYGIPSVHIGERIYRLLQAGGLRWEELSGDNVHPNDLGHSLYAGYLRQALEELLVLDLQDGIGSSGVPAPLDPYSYEHAGMKAPEHAVDRASGWKDVRGWTTERTCSWTPPADIYLGERPGDEFLLRFDGTAAGISLLAGPDTGDLEAAVDRGPYRTVPLFDSFCERFYRPKIALLADGLEPGSHTVHIRIAAGKDERSAGHAVRILKLLVNGR</sequence>
<dbReference type="InterPro" id="IPR036514">
    <property type="entry name" value="SGNH_hydro_sf"/>
</dbReference>
<dbReference type="Gene3D" id="2.60.120.260">
    <property type="entry name" value="Galactose-binding domain-like"/>
    <property type="match status" value="1"/>
</dbReference>
<keyword evidence="3" id="KW-1185">Reference proteome</keyword>
<dbReference type="Pfam" id="PF13472">
    <property type="entry name" value="Lipase_GDSL_2"/>
    <property type="match status" value="1"/>
</dbReference>
<dbReference type="SUPFAM" id="SSF52266">
    <property type="entry name" value="SGNH hydrolase"/>
    <property type="match status" value="1"/>
</dbReference>
<dbReference type="PANTHER" id="PTHR34407:SF1">
    <property type="entry name" value="SGNH HYDROLASE-TYPE ESTERASE DOMAIN-CONTAINING PROTEIN"/>
    <property type="match status" value="1"/>
</dbReference>
<protein>
    <recommendedName>
        <fullName evidence="1">SGNH hydrolase-type esterase domain-containing protein</fullName>
    </recommendedName>
</protein>
<evidence type="ECO:0000313" key="3">
    <source>
        <dbReference type="Proteomes" id="UP000632125"/>
    </source>
</evidence>
<comment type="caution">
    <text evidence="2">The sequence shown here is derived from an EMBL/GenBank/DDBJ whole genome shotgun (WGS) entry which is preliminary data.</text>
</comment>
<dbReference type="Gene3D" id="3.40.50.1110">
    <property type="entry name" value="SGNH hydrolase"/>
    <property type="match status" value="1"/>
</dbReference>
<dbReference type="RefSeq" id="WP_190857462.1">
    <property type="nucleotide sequence ID" value="NZ_JACXIY010000001.1"/>
</dbReference>
<name>A0A927H540_9BACL</name>
<dbReference type="InterPro" id="IPR013830">
    <property type="entry name" value="SGNH_hydro"/>
</dbReference>
<proteinExistence type="predicted"/>
<feature type="domain" description="SGNH hydrolase-type esterase" evidence="1">
    <location>
        <begin position="36"/>
        <end position="211"/>
    </location>
</feature>
<evidence type="ECO:0000313" key="2">
    <source>
        <dbReference type="EMBL" id="MBD2867154.1"/>
    </source>
</evidence>
<dbReference type="AlphaFoldDB" id="A0A927H540"/>
<accession>A0A927H540</accession>
<dbReference type="PANTHER" id="PTHR34407">
    <property type="entry name" value="EXPRESSED PROTEIN"/>
    <property type="match status" value="1"/>
</dbReference>
<organism evidence="2 3">
    <name type="scientific">Paenibacillus arenilitoris</name>
    <dbReference type="NCBI Taxonomy" id="2772299"/>
    <lineage>
        <taxon>Bacteria</taxon>
        <taxon>Bacillati</taxon>
        <taxon>Bacillota</taxon>
        <taxon>Bacilli</taxon>
        <taxon>Bacillales</taxon>
        <taxon>Paenibacillaceae</taxon>
        <taxon>Paenibacillus</taxon>
    </lineage>
</organism>
<evidence type="ECO:0000259" key="1">
    <source>
        <dbReference type="Pfam" id="PF13472"/>
    </source>
</evidence>
<dbReference type="EMBL" id="JACXIY010000001">
    <property type="protein sequence ID" value="MBD2867154.1"/>
    <property type="molecule type" value="Genomic_DNA"/>
</dbReference>
<dbReference type="Proteomes" id="UP000632125">
    <property type="component" value="Unassembled WGS sequence"/>
</dbReference>